<dbReference type="Gene3D" id="3.40.50.80">
    <property type="entry name" value="Nucleotide-binding domain of ferredoxin-NADP reductase (FNR) module"/>
    <property type="match status" value="1"/>
</dbReference>
<evidence type="ECO:0000313" key="9">
    <source>
        <dbReference type="Proteomes" id="UP001595796"/>
    </source>
</evidence>
<evidence type="ECO:0000313" key="8">
    <source>
        <dbReference type="EMBL" id="MFC5068337.1"/>
    </source>
</evidence>
<dbReference type="SMART" id="SM00091">
    <property type="entry name" value="PAS"/>
    <property type="match status" value="1"/>
</dbReference>
<dbReference type="NCBIfam" id="TIGR00229">
    <property type="entry name" value="sensory_box"/>
    <property type="match status" value="1"/>
</dbReference>
<reference evidence="9" key="1">
    <citation type="journal article" date="2019" name="Int. J. Syst. Evol. Microbiol.">
        <title>The Global Catalogue of Microorganisms (GCM) 10K type strain sequencing project: providing services to taxonomists for standard genome sequencing and annotation.</title>
        <authorList>
            <consortium name="The Broad Institute Genomics Platform"/>
            <consortium name="The Broad Institute Genome Sequencing Center for Infectious Disease"/>
            <person name="Wu L."/>
            <person name="Ma J."/>
        </authorList>
    </citation>
    <scope>NUCLEOTIDE SEQUENCE [LARGE SCALE GENOMIC DNA]</scope>
    <source>
        <strain evidence="9">CGMCC 1.16444</strain>
    </source>
</reference>
<feature type="domain" description="FAD-binding FR-type" evidence="7">
    <location>
        <begin position="10"/>
        <end position="114"/>
    </location>
</feature>
<keyword evidence="3" id="KW-0479">Metal-binding</keyword>
<organism evidence="8 9">
    <name type="scientific">Flaviflagellibacter deserti</name>
    <dbReference type="NCBI Taxonomy" id="2267266"/>
    <lineage>
        <taxon>Bacteria</taxon>
        <taxon>Pseudomonadati</taxon>
        <taxon>Pseudomonadota</taxon>
        <taxon>Alphaproteobacteria</taxon>
        <taxon>Hyphomicrobiales</taxon>
        <taxon>Flaviflagellibacter</taxon>
    </lineage>
</organism>
<evidence type="ECO:0000256" key="4">
    <source>
        <dbReference type="ARBA" id="ARBA00023004"/>
    </source>
</evidence>
<dbReference type="SUPFAM" id="SSF55785">
    <property type="entry name" value="PYP-like sensor domain (PAS domain)"/>
    <property type="match status" value="1"/>
</dbReference>
<evidence type="ECO:0000259" key="6">
    <source>
        <dbReference type="PROSITE" id="PS50113"/>
    </source>
</evidence>
<evidence type="ECO:0000256" key="2">
    <source>
        <dbReference type="ARBA" id="ARBA00022621"/>
    </source>
</evidence>
<comment type="caution">
    <text evidence="8">The sequence shown here is derived from an EMBL/GenBank/DDBJ whole genome shotgun (WGS) entry which is preliminary data.</text>
</comment>
<sequence length="422" mass="46029">MNFAQNPAWIGTRPFSVESKTPESDIITSFVLRPVDGKPVPRHLPGQHLSFLFDVPGLPPQKRNYSISSAPNGETYRISVKREPNGTVSKWLHDHVAPGTVINVMPPSGSFILKPDHARPIVLLSGGVGLTPMVCMLEAIAAGHTKSPVQFIHSTISSSTHGFGKHVRKLVESLPDASATFFYSQPRDVDVSGRDYDQAGRLTMDWLKAHTPIEEADYFVCGPIPFMRTFVNGLAEAGVPTDRIHYEFFGPVEELIEEESKPAATESATLEAKTQFKPSAGLGVPDIGQALLESLSDGIVASDRKGTIVFWSPGATRIFGFSEQDALGQSLDIIIPEPFRDRHWEGYHETVASGESRYGAGDLLAVPGQHKDGRRISIEFTIVLMKDASGSVIGMASVVRDVTKKFEETKALKKQIAELTKA</sequence>
<dbReference type="PROSITE" id="PS50112">
    <property type="entry name" value="PAS"/>
    <property type="match status" value="1"/>
</dbReference>
<name>A0ABV9Z3K9_9HYPH</name>
<dbReference type="CDD" id="cd06184">
    <property type="entry name" value="flavohem_like_fad_nad_binding"/>
    <property type="match status" value="1"/>
</dbReference>
<keyword evidence="2" id="KW-0561">Oxygen transport</keyword>
<dbReference type="Gene3D" id="2.40.30.10">
    <property type="entry name" value="Translation factors"/>
    <property type="match status" value="1"/>
</dbReference>
<keyword evidence="2" id="KW-0813">Transport</keyword>
<dbReference type="InterPro" id="IPR017938">
    <property type="entry name" value="Riboflavin_synthase-like_b-brl"/>
</dbReference>
<accession>A0ABV9Z3K9</accession>
<evidence type="ECO:0000259" key="7">
    <source>
        <dbReference type="PROSITE" id="PS51384"/>
    </source>
</evidence>
<evidence type="ECO:0000259" key="5">
    <source>
        <dbReference type="PROSITE" id="PS50112"/>
    </source>
</evidence>
<dbReference type="InterPro" id="IPR039261">
    <property type="entry name" value="FNR_nucleotide-bd"/>
</dbReference>
<dbReference type="InterPro" id="IPR000700">
    <property type="entry name" value="PAS-assoc_C"/>
</dbReference>
<dbReference type="InterPro" id="IPR013767">
    <property type="entry name" value="PAS_fold"/>
</dbReference>
<dbReference type="InterPro" id="IPR035965">
    <property type="entry name" value="PAS-like_dom_sf"/>
</dbReference>
<dbReference type="SUPFAM" id="SSF63380">
    <property type="entry name" value="Riboflavin synthase domain-like"/>
    <property type="match status" value="1"/>
</dbReference>
<dbReference type="SUPFAM" id="SSF52343">
    <property type="entry name" value="Ferredoxin reductase-like, C-terminal NADP-linked domain"/>
    <property type="match status" value="1"/>
</dbReference>
<keyword evidence="1" id="KW-0349">Heme</keyword>
<keyword evidence="4" id="KW-0408">Iron</keyword>
<dbReference type="Pfam" id="PF00970">
    <property type="entry name" value="FAD_binding_6"/>
    <property type="match status" value="1"/>
</dbReference>
<evidence type="ECO:0000256" key="3">
    <source>
        <dbReference type="ARBA" id="ARBA00022723"/>
    </source>
</evidence>
<proteinExistence type="predicted"/>
<dbReference type="Pfam" id="PF00175">
    <property type="entry name" value="NAD_binding_1"/>
    <property type="match status" value="1"/>
</dbReference>
<dbReference type="InterPro" id="IPR000014">
    <property type="entry name" value="PAS"/>
</dbReference>
<protein>
    <submittedName>
        <fullName evidence="8">PAS domain S-box protein</fullName>
    </submittedName>
</protein>
<gene>
    <name evidence="8" type="ORF">ACFPFW_09965</name>
</gene>
<dbReference type="InterPro" id="IPR001433">
    <property type="entry name" value="OxRdtase_FAD/NAD-bd"/>
</dbReference>
<dbReference type="InterPro" id="IPR017927">
    <property type="entry name" value="FAD-bd_FR_type"/>
</dbReference>
<dbReference type="InterPro" id="IPR008333">
    <property type="entry name" value="Cbr1-like_FAD-bd_dom"/>
</dbReference>
<keyword evidence="9" id="KW-1185">Reference proteome</keyword>
<dbReference type="PANTHER" id="PTHR43396:SF3">
    <property type="entry name" value="FLAVOHEMOPROTEIN"/>
    <property type="match status" value="1"/>
</dbReference>
<feature type="domain" description="PAS" evidence="5">
    <location>
        <begin position="291"/>
        <end position="337"/>
    </location>
</feature>
<dbReference type="PROSITE" id="PS50113">
    <property type="entry name" value="PAC"/>
    <property type="match status" value="1"/>
</dbReference>
<dbReference type="Pfam" id="PF00989">
    <property type="entry name" value="PAS"/>
    <property type="match status" value="1"/>
</dbReference>
<dbReference type="RefSeq" id="WP_114955755.1">
    <property type="nucleotide sequence ID" value="NZ_JBHSJF010000006.1"/>
</dbReference>
<dbReference type="PROSITE" id="PS51384">
    <property type="entry name" value="FAD_FR"/>
    <property type="match status" value="1"/>
</dbReference>
<dbReference type="EMBL" id="JBHSJF010000006">
    <property type="protein sequence ID" value="MFC5068337.1"/>
    <property type="molecule type" value="Genomic_DNA"/>
</dbReference>
<evidence type="ECO:0000256" key="1">
    <source>
        <dbReference type="ARBA" id="ARBA00022617"/>
    </source>
</evidence>
<dbReference type="PANTHER" id="PTHR43396">
    <property type="entry name" value="FLAVOHEMOPROTEIN"/>
    <property type="match status" value="1"/>
</dbReference>
<feature type="domain" description="PAC" evidence="6">
    <location>
        <begin position="359"/>
        <end position="414"/>
    </location>
</feature>
<dbReference type="Gene3D" id="3.30.450.20">
    <property type="entry name" value="PAS domain"/>
    <property type="match status" value="1"/>
</dbReference>
<dbReference type="PRINTS" id="PR00410">
    <property type="entry name" value="PHEHYDRXLASE"/>
</dbReference>
<dbReference type="CDD" id="cd00130">
    <property type="entry name" value="PAS"/>
    <property type="match status" value="1"/>
</dbReference>
<dbReference type="Proteomes" id="UP001595796">
    <property type="component" value="Unassembled WGS sequence"/>
</dbReference>